<feature type="repeat" description="ANK" evidence="1">
    <location>
        <begin position="582"/>
        <end position="607"/>
    </location>
</feature>
<dbReference type="SMART" id="SM00248">
    <property type="entry name" value="ANK"/>
    <property type="match status" value="5"/>
</dbReference>
<evidence type="ECO:0000313" key="3">
    <source>
        <dbReference type="EMBL" id="KAG8038781.1"/>
    </source>
</evidence>
<dbReference type="PANTHER" id="PTHR24198">
    <property type="entry name" value="ANKYRIN REPEAT AND PROTEIN KINASE DOMAIN-CONTAINING PROTEIN"/>
    <property type="match status" value="1"/>
</dbReference>
<dbReference type="PROSITE" id="PS50297">
    <property type="entry name" value="ANK_REP_REGION"/>
    <property type="match status" value="2"/>
</dbReference>
<dbReference type="PROSITE" id="PS50088">
    <property type="entry name" value="ANK_REPEAT"/>
    <property type="match status" value="3"/>
</dbReference>
<feature type="repeat" description="ANK" evidence="1">
    <location>
        <begin position="513"/>
        <end position="545"/>
    </location>
</feature>
<evidence type="ECO:0000256" key="1">
    <source>
        <dbReference type="PROSITE-ProRule" id="PRU00023"/>
    </source>
</evidence>
<evidence type="ECO:0000256" key="2">
    <source>
        <dbReference type="SAM" id="SignalP"/>
    </source>
</evidence>
<reference evidence="3" key="1">
    <citation type="submission" date="2020-03" db="EMBL/GenBank/DDBJ databases">
        <authorList>
            <person name="Chebbi M.A."/>
            <person name="Drezen J.M."/>
        </authorList>
    </citation>
    <scope>NUCLEOTIDE SEQUENCE</scope>
    <source>
        <tissue evidence="3">Whole body</tissue>
    </source>
</reference>
<dbReference type="Pfam" id="PF12796">
    <property type="entry name" value="Ank_2"/>
    <property type="match status" value="2"/>
</dbReference>
<dbReference type="Proteomes" id="UP000729913">
    <property type="component" value="Unassembled WGS sequence"/>
</dbReference>
<feature type="repeat" description="ANK" evidence="1">
    <location>
        <begin position="681"/>
        <end position="713"/>
    </location>
</feature>
<dbReference type="AlphaFoldDB" id="A0A8J5RCZ7"/>
<keyword evidence="2" id="KW-0732">Signal</keyword>
<evidence type="ECO:0008006" key="5">
    <source>
        <dbReference type="Google" id="ProtNLM"/>
    </source>
</evidence>
<feature type="signal peptide" evidence="2">
    <location>
        <begin position="1"/>
        <end position="24"/>
    </location>
</feature>
<organism evidence="3 4">
    <name type="scientific">Cotesia typhae</name>
    <dbReference type="NCBI Taxonomy" id="2053667"/>
    <lineage>
        <taxon>Eukaryota</taxon>
        <taxon>Metazoa</taxon>
        <taxon>Ecdysozoa</taxon>
        <taxon>Arthropoda</taxon>
        <taxon>Hexapoda</taxon>
        <taxon>Insecta</taxon>
        <taxon>Pterygota</taxon>
        <taxon>Neoptera</taxon>
        <taxon>Endopterygota</taxon>
        <taxon>Hymenoptera</taxon>
        <taxon>Apocrita</taxon>
        <taxon>Ichneumonoidea</taxon>
        <taxon>Braconidae</taxon>
        <taxon>Microgastrinae</taxon>
        <taxon>Cotesia</taxon>
    </lineage>
</organism>
<name>A0A8J5RCZ7_9HYME</name>
<protein>
    <recommendedName>
        <fullName evidence="5">Ankyrin repeat protein</fullName>
    </recommendedName>
</protein>
<sequence length="878" mass="102778">MFSMATKNLLIFIKILFIAEQVSSKIIPFEKLSLGDTVDKKNFEETSAVVYGNIINFNEEIPSIINSLTKSVKNLPTWSSAQFTCSNPLNSLFEDSVEDKILFKKFDKLKLNYQLFKVDKKYLNNNHICLLFELCKSEKQTYEKFVDFFQEKFFDKYYDDYYWYHDNRHKGKHIEILKFSRGNVTHFVSTIHSGDCLFQIFIFNTEPENTPEKIDYLKKTPEYTSKIVMASDNHILEESLTYYLNSSDNFLFNFPNFPLKEKSDILNYLSLDNIMSIELTALPKLPRSLEFKEDKIESPKERSNLVKLQPGDSFNINDLESDSVLKSRNMLDFKIFDLLKYSNPERLEITNYSDIIMEKSSLSCREFVTQFYGDVNEKNIERLKPFDCLLEEKSYGIDEKFFNENYTRAEIKICLVVEEQKTGIDPYEIVYLNEKSIDLDYNIFENENVLRFQKSNETHYVSSIQFGDCLYQIIKIMNDSKPLYYDHIDRDNIDHILKNGIDINAIGIYHGRKDFTLLHAAVANCDEELVKYLLTKNIDINATTNYKETALHIAAERDLNIVSLLIQHGAEISPVANYGLKQCWTPLHCAIRYRNEDIAKFLLEKGAIFKTEECECILHFSVRLGMIDIVELLFKHFEIRLPCICQDDNYPSLLYSAVENDHEEIVTFLINKYKNVQTLIKNELILHQAVKNNNYKIINELLNGNVDVNLCDKNKKSPLAVAESTAVANLIKRHVIKLKFINYYVSEDNLKLIQADEKLVEHQKKCLDEIKMMKIEKIGDSYVTYFDIFNKSIHQLSIYMANEIIRGIVDNSDEVEVQFPIYGPLIFNRLREGLIRRNLIDKIEDFIFDALSELPDIFVREIFRYFSNNDMEKLSILI</sequence>
<dbReference type="OrthoDB" id="539213at2759"/>
<dbReference type="PANTHER" id="PTHR24198:SF165">
    <property type="entry name" value="ANKYRIN REPEAT-CONTAINING PROTEIN-RELATED"/>
    <property type="match status" value="1"/>
</dbReference>
<accession>A0A8J5RCZ7</accession>
<keyword evidence="1" id="KW-0040">ANK repeat</keyword>
<proteinExistence type="predicted"/>
<keyword evidence="4" id="KW-1185">Reference proteome</keyword>
<feature type="chain" id="PRO_5035206389" description="Ankyrin repeat protein" evidence="2">
    <location>
        <begin position="25"/>
        <end position="878"/>
    </location>
</feature>
<dbReference type="InterPro" id="IPR002110">
    <property type="entry name" value="Ankyrin_rpt"/>
</dbReference>
<reference evidence="3" key="2">
    <citation type="submission" date="2021-04" db="EMBL/GenBank/DDBJ databases">
        <title>Genome-wide patterns of bracovirus chromosomal integration into multiple host tissues during parasitism.</title>
        <authorList>
            <person name="Chebbi M.A.C."/>
        </authorList>
    </citation>
    <scope>NUCLEOTIDE SEQUENCE</scope>
    <source>
        <tissue evidence="3">Whole body</tissue>
    </source>
</reference>
<gene>
    <name evidence="3" type="ORF">G9C98_000336</name>
</gene>
<evidence type="ECO:0000313" key="4">
    <source>
        <dbReference type="Proteomes" id="UP000729913"/>
    </source>
</evidence>
<dbReference type="EMBL" id="JAAOIC020000041">
    <property type="protein sequence ID" value="KAG8038781.1"/>
    <property type="molecule type" value="Genomic_DNA"/>
</dbReference>
<comment type="caution">
    <text evidence="3">The sequence shown here is derived from an EMBL/GenBank/DDBJ whole genome shotgun (WGS) entry which is preliminary data.</text>
</comment>